<protein>
    <submittedName>
        <fullName evidence="14">Transforming growth factor, beta receptor III</fullName>
    </submittedName>
</protein>
<dbReference type="PANTHER" id="PTHR14002:SF30">
    <property type="entry name" value="TRANSFORMING GROWTH FACTOR BETA RECEPTOR III"/>
    <property type="match status" value="1"/>
</dbReference>
<evidence type="ECO:0000313" key="15">
    <source>
        <dbReference type="Proteomes" id="UP000265180"/>
    </source>
</evidence>
<evidence type="ECO:0000256" key="8">
    <source>
        <dbReference type="ARBA" id="ARBA00023157"/>
    </source>
</evidence>
<sequence>MMGRRSYLSVLLLAACCLASAGPLSHTPCKLQPVGMGHPVQASLKNFTALSGCASKGTAKLSQEVHIINLRGHAPEGAGNTSVKVELDLKPIHSMQHHQKPLVFVLNSLQRVTWNVKAENLALNIKHIFYVSQGSEVYFKTENFSLSIDIFHETLPRGNEHLLEWAQRKYHAVTSFSELRMTKAIFIRVGEDSEFSDTCKIDTKFFSLNYMGSFYDLQPSNGCILSVPGTGREVHIIELQRTNSSSGLQVDVIVDLGPSEGNSHVSRDVVLVLKCAQPVKWIVKPHSVIGKLEVVASDAVCERSHMFPHESTVSKQNLPTGFQALIRWAQEQGYGPVTSYTSTAVANHFSITLKEPEAVSSVERRSSLEHLGEDSGPFSSSFFPHFSEGPPFPLPGQSEQPDPQVLDVAHTVLCEDERMVVSIEKEKLKEKGFNNAVVAFSDPSCKATTNATHYILETPFNGCQTIEFPMHDSAMPMYINSVFVDPGEINNRPQDHKAEDWLGLLSVENQRHYLAVNCTYRNVPETLTKTLPKQDLQPLSDITFNIELYDTNLFNSPLRQAFYTVSQNQTVFVEVTSSEYHPDVSFIITSCRISPHSDPKMDFDYKLIETFCPTDDSVTFLPPRPSAGMENKRFSFFFSSTFNKHLLFLHCELSLCSKTTKGSQQLPLCLKPDEVCSLSLDKILQLMMNTKASVKTLVVIDQPDQPISSVPEPPVDPTKDRSPENPKIVYVLDTPTVAGIAFAAFVIGVLLTGALWFIYTHTGEKPAAPPAQKSLPASENSSTAHSIGSTQSTPCSSSSTA</sequence>
<evidence type="ECO:0000256" key="11">
    <source>
        <dbReference type="SAM" id="Phobius"/>
    </source>
</evidence>
<dbReference type="InterPro" id="IPR055356">
    <property type="entry name" value="ZP-N"/>
</dbReference>
<dbReference type="Gene3D" id="2.60.40.4100">
    <property type="entry name" value="Zona pellucida, ZP-C domain"/>
    <property type="match status" value="1"/>
</dbReference>
<evidence type="ECO:0000256" key="1">
    <source>
        <dbReference type="ARBA" id="ARBA00004251"/>
    </source>
</evidence>
<evidence type="ECO:0000256" key="4">
    <source>
        <dbReference type="ARBA" id="ARBA00022692"/>
    </source>
</evidence>
<dbReference type="Pfam" id="PF23344">
    <property type="entry name" value="ZP-N"/>
    <property type="match status" value="1"/>
</dbReference>
<keyword evidence="7 11" id="KW-0472">Membrane</keyword>
<evidence type="ECO:0000256" key="3">
    <source>
        <dbReference type="ARBA" id="ARBA00022553"/>
    </source>
</evidence>
<keyword evidence="9" id="KW-0325">Glycoprotein</keyword>
<reference key="1">
    <citation type="journal article" date="2007" name="Nature">
        <title>The medaka draft genome and insights into vertebrate genome evolution.</title>
        <authorList>
            <person name="Kasahara M."/>
            <person name="Naruse K."/>
            <person name="Sasaki S."/>
            <person name="Nakatani Y."/>
            <person name="Qu W."/>
            <person name="Ahsan B."/>
            <person name="Yamada T."/>
            <person name="Nagayasu Y."/>
            <person name="Doi K."/>
            <person name="Kasai Y."/>
            <person name="Jindo T."/>
            <person name="Kobayashi D."/>
            <person name="Shimada A."/>
            <person name="Toyoda A."/>
            <person name="Kuroki Y."/>
            <person name="Fujiyama A."/>
            <person name="Sasaki T."/>
            <person name="Shimizu A."/>
            <person name="Asakawa S."/>
            <person name="Shimizu N."/>
            <person name="Hashimoto S."/>
            <person name="Yang J."/>
            <person name="Lee Y."/>
            <person name="Matsushima K."/>
            <person name="Sugano S."/>
            <person name="Sakaizumi M."/>
            <person name="Narita T."/>
            <person name="Ohishi K."/>
            <person name="Haga S."/>
            <person name="Ohta F."/>
            <person name="Nomoto H."/>
            <person name="Nogata K."/>
            <person name="Morishita T."/>
            <person name="Endo T."/>
            <person name="Shin-I T."/>
            <person name="Takeda H."/>
            <person name="Morishita S."/>
            <person name="Kohara Y."/>
        </authorList>
    </citation>
    <scope>NUCLEOTIDE SEQUENCE [LARGE SCALE GENOMIC DNA]</scope>
    <source>
        <strain>Hd-rR</strain>
    </source>
</reference>
<feature type="transmembrane region" description="Helical" evidence="11">
    <location>
        <begin position="737"/>
        <end position="759"/>
    </location>
</feature>
<accession>A0A3P9LLM8</accession>
<dbReference type="AlphaFoldDB" id="A0A3P9LLM8"/>
<dbReference type="PANTHER" id="PTHR14002">
    <property type="entry name" value="ENDOGLIN/TGF-BETA RECEPTOR TYPE III"/>
    <property type="match status" value="1"/>
</dbReference>
<feature type="compositionally biased region" description="Polar residues" evidence="10">
    <location>
        <begin position="775"/>
        <end position="785"/>
    </location>
</feature>
<dbReference type="InterPro" id="IPR055355">
    <property type="entry name" value="ZP-C"/>
</dbReference>
<dbReference type="PROSITE" id="PS51257">
    <property type="entry name" value="PROKAR_LIPOPROTEIN"/>
    <property type="match status" value="1"/>
</dbReference>
<evidence type="ECO:0000256" key="5">
    <source>
        <dbReference type="ARBA" id="ARBA00022729"/>
    </source>
</evidence>
<keyword evidence="4 11" id="KW-0812">Transmembrane</keyword>
<keyword evidence="6 11" id="KW-1133">Transmembrane helix</keyword>
<reference evidence="14 15" key="2">
    <citation type="submission" date="2017-04" db="EMBL/GenBank/DDBJ databases">
        <title>CpG methylation of centromeres and impact of large insertions on vertebrate speciation.</title>
        <authorList>
            <person name="Ichikawa K."/>
            <person name="Yoshimura J."/>
            <person name="Morishita S."/>
        </authorList>
    </citation>
    <scope>NUCLEOTIDE SEQUENCE</scope>
    <source>
        <strain evidence="14 15">HNI</strain>
    </source>
</reference>
<evidence type="ECO:0000256" key="6">
    <source>
        <dbReference type="ARBA" id="ARBA00022989"/>
    </source>
</evidence>
<organism evidence="14 15">
    <name type="scientific">Oryzias latipes</name>
    <name type="common">Japanese rice fish</name>
    <name type="synonym">Japanese killifish</name>
    <dbReference type="NCBI Taxonomy" id="8090"/>
    <lineage>
        <taxon>Eukaryota</taxon>
        <taxon>Metazoa</taxon>
        <taxon>Chordata</taxon>
        <taxon>Craniata</taxon>
        <taxon>Vertebrata</taxon>
        <taxon>Euteleostomi</taxon>
        <taxon>Actinopterygii</taxon>
        <taxon>Neopterygii</taxon>
        <taxon>Teleostei</taxon>
        <taxon>Neoteleostei</taxon>
        <taxon>Acanthomorphata</taxon>
        <taxon>Ovalentaria</taxon>
        <taxon>Atherinomorphae</taxon>
        <taxon>Beloniformes</taxon>
        <taxon>Adrianichthyidae</taxon>
        <taxon>Oryziinae</taxon>
        <taxon>Oryzias</taxon>
    </lineage>
</organism>
<dbReference type="Gene3D" id="2.60.40.3210">
    <property type="entry name" value="Zona pellucida, ZP-N domain"/>
    <property type="match status" value="1"/>
</dbReference>
<evidence type="ECO:0000256" key="10">
    <source>
        <dbReference type="SAM" id="MobiDB-lite"/>
    </source>
</evidence>
<dbReference type="InterPro" id="IPR001507">
    <property type="entry name" value="ZP_dom"/>
</dbReference>
<dbReference type="Proteomes" id="UP000265180">
    <property type="component" value="Chromosome 4"/>
</dbReference>
<evidence type="ECO:0000256" key="12">
    <source>
        <dbReference type="SAM" id="SignalP"/>
    </source>
</evidence>
<dbReference type="InterPro" id="IPR058899">
    <property type="entry name" value="TGFBR3/Endoglin-like_N"/>
</dbReference>
<dbReference type="Pfam" id="PF26060">
    <property type="entry name" value="TGFBR3_N"/>
    <property type="match status" value="2"/>
</dbReference>
<evidence type="ECO:0000256" key="9">
    <source>
        <dbReference type="ARBA" id="ARBA00023180"/>
    </source>
</evidence>
<dbReference type="Pfam" id="PF00100">
    <property type="entry name" value="Zona_pellucida"/>
    <property type="match status" value="1"/>
</dbReference>
<feature type="compositionally biased region" description="Low complexity" evidence="10">
    <location>
        <begin position="786"/>
        <end position="801"/>
    </location>
</feature>
<feature type="domain" description="ZP" evidence="13">
    <location>
        <begin position="413"/>
        <end position="676"/>
    </location>
</feature>
<evidence type="ECO:0000313" key="14">
    <source>
        <dbReference type="Ensembl" id="ENSORLP00020021631.1"/>
    </source>
</evidence>
<comment type="subcellular location">
    <subcellularLocation>
        <location evidence="1">Cell membrane</location>
        <topology evidence="1">Single-pass type I membrane protein</topology>
    </subcellularLocation>
</comment>
<evidence type="ECO:0000256" key="7">
    <source>
        <dbReference type="ARBA" id="ARBA00023136"/>
    </source>
</evidence>
<feature type="signal peptide" evidence="12">
    <location>
        <begin position="1"/>
        <end position="21"/>
    </location>
</feature>
<keyword evidence="8" id="KW-1015">Disulfide bond</keyword>
<keyword evidence="3" id="KW-0597">Phosphoprotein</keyword>
<feature type="chain" id="PRO_5017985924" evidence="12">
    <location>
        <begin position="22"/>
        <end position="801"/>
    </location>
</feature>
<reference evidence="14" key="4">
    <citation type="submission" date="2025-09" db="UniProtKB">
        <authorList>
            <consortium name="Ensembl"/>
        </authorList>
    </citation>
    <scope>IDENTIFICATION</scope>
    <source>
        <strain evidence="14">HNI</strain>
    </source>
</reference>
<keyword evidence="5 12" id="KW-0732">Signal</keyword>
<feature type="region of interest" description="Disordered" evidence="10">
    <location>
        <begin position="766"/>
        <end position="801"/>
    </location>
</feature>
<evidence type="ECO:0000259" key="13">
    <source>
        <dbReference type="PROSITE" id="PS51034"/>
    </source>
</evidence>
<keyword evidence="2" id="KW-1003">Cell membrane</keyword>
<dbReference type="InterPro" id="IPR042235">
    <property type="entry name" value="ZP-C_dom"/>
</dbReference>
<reference evidence="14" key="3">
    <citation type="submission" date="2025-08" db="UniProtKB">
        <authorList>
            <consortium name="Ensembl"/>
        </authorList>
    </citation>
    <scope>IDENTIFICATION</scope>
    <source>
        <strain evidence="14">HNI</strain>
    </source>
</reference>
<feature type="region of interest" description="Disordered" evidence="10">
    <location>
        <begin position="705"/>
        <end position="724"/>
    </location>
</feature>
<evidence type="ECO:0000256" key="2">
    <source>
        <dbReference type="ARBA" id="ARBA00022475"/>
    </source>
</evidence>
<dbReference type="Ensembl" id="ENSORLT00020014074.1">
    <property type="protein sequence ID" value="ENSORLP00020021631.1"/>
    <property type="gene ID" value="ENSORLG00020001517.1"/>
</dbReference>
<name>A0A3P9LLM8_ORYLA</name>
<dbReference type="PROSITE" id="PS51034">
    <property type="entry name" value="ZP_2"/>
    <property type="match status" value="1"/>
</dbReference>
<dbReference type="SMART" id="SM00241">
    <property type="entry name" value="ZP"/>
    <property type="match status" value="1"/>
</dbReference>
<proteinExistence type="predicted"/>